<dbReference type="InterPro" id="IPR018253">
    <property type="entry name" value="DnaJ_domain_CS"/>
</dbReference>
<dbReference type="GO" id="GO:0005783">
    <property type="term" value="C:endoplasmic reticulum"/>
    <property type="evidence" value="ECO:0007669"/>
    <property type="project" value="TreeGrafter"/>
</dbReference>
<dbReference type="CDD" id="cd06257">
    <property type="entry name" value="DnaJ"/>
    <property type="match status" value="1"/>
</dbReference>
<dbReference type="PROSITE" id="PS00636">
    <property type="entry name" value="DNAJ_1"/>
    <property type="match status" value="1"/>
</dbReference>
<dbReference type="PRINTS" id="PR00625">
    <property type="entry name" value="JDOMAIN"/>
</dbReference>
<evidence type="ECO:0000259" key="2">
    <source>
        <dbReference type="PROSITE" id="PS50076"/>
    </source>
</evidence>
<evidence type="ECO:0000313" key="4">
    <source>
        <dbReference type="Proteomes" id="UP001515480"/>
    </source>
</evidence>
<dbReference type="SMART" id="SM00271">
    <property type="entry name" value="DnaJ"/>
    <property type="match status" value="1"/>
</dbReference>
<dbReference type="InterPro" id="IPR051948">
    <property type="entry name" value="Hsp70_co-chaperone_J-domain"/>
</dbReference>
<dbReference type="EMBL" id="JBGBPQ010000017">
    <property type="protein sequence ID" value="KAL1507728.1"/>
    <property type="molecule type" value="Genomic_DNA"/>
</dbReference>
<dbReference type="PANTHER" id="PTHR44360">
    <property type="entry name" value="DNAJ HOMOLOG SUBFAMILY B MEMBER 9"/>
    <property type="match status" value="1"/>
</dbReference>
<sequence>MANDSFALVARAARAIREGARRLPLAQRISERFALPQLYERYRKNFLTHGHEFLEGDDEIIFVGEHSPAPLAWRAIPSARAYSFSRATLTTTADGHVLLTGHYGGRQSELQMLPGLADKAGSALAVGAAACGMASTGHWKLDLSQHHWLELTLRSDSRLYELVVQYDGAFEGRHHLFRCLLPRGPEPRKGTMPGGAYKVLGVESDAGADEIHRAYKGLAMELHPDRGGDEEKFKVVSRAFALLSDPERRAKYDEMGPEEEEEGLSALADWRTFKVPFTAFKDPSFYQFSEKVATLYLILADEKPGAFALELGELKAGRCRQAELNSANFAGAPACENGFCECGFYNGMRVEPFNGPIKRMPDGSFPPGSIEHGYAEHHVDCDDF</sequence>
<dbReference type="InterPro" id="IPR036869">
    <property type="entry name" value="J_dom_sf"/>
</dbReference>
<dbReference type="PANTHER" id="PTHR44360:SF1">
    <property type="entry name" value="DNAJ HOMOLOG SUBFAMILY B MEMBER 9"/>
    <property type="match status" value="1"/>
</dbReference>
<evidence type="ECO:0000313" key="3">
    <source>
        <dbReference type="EMBL" id="KAL1507728.1"/>
    </source>
</evidence>
<dbReference type="GO" id="GO:0036503">
    <property type="term" value="P:ERAD pathway"/>
    <property type="evidence" value="ECO:0007669"/>
    <property type="project" value="TreeGrafter"/>
</dbReference>
<dbReference type="InterPro" id="IPR001623">
    <property type="entry name" value="DnaJ_domain"/>
</dbReference>
<dbReference type="Proteomes" id="UP001515480">
    <property type="component" value="Unassembled WGS sequence"/>
</dbReference>
<protein>
    <recommendedName>
        <fullName evidence="2">J domain-containing protein</fullName>
    </recommendedName>
</protein>
<gene>
    <name evidence="3" type="ORF">AB1Y20_007341</name>
</gene>
<evidence type="ECO:0000256" key="1">
    <source>
        <dbReference type="ARBA" id="ARBA00023186"/>
    </source>
</evidence>
<dbReference type="GO" id="GO:0051087">
    <property type="term" value="F:protein-folding chaperone binding"/>
    <property type="evidence" value="ECO:0007669"/>
    <property type="project" value="TreeGrafter"/>
</dbReference>
<dbReference type="SUPFAM" id="SSF46565">
    <property type="entry name" value="Chaperone J-domain"/>
    <property type="match status" value="1"/>
</dbReference>
<dbReference type="Pfam" id="PF00226">
    <property type="entry name" value="DnaJ"/>
    <property type="match status" value="1"/>
</dbReference>
<comment type="caution">
    <text evidence="3">The sequence shown here is derived from an EMBL/GenBank/DDBJ whole genome shotgun (WGS) entry which is preliminary data.</text>
</comment>
<dbReference type="GO" id="GO:0051787">
    <property type="term" value="F:misfolded protein binding"/>
    <property type="evidence" value="ECO:0007669"/>
    <property type="project" value="TreeGrafter"/>
</dbReference>
<dbReference type="Gene3D" id="1.10.287.110">
    <property type="entry name" value="DnaJ domain"/>
    <property type="match status" value="1"/>
</dbReference>
<keyword evidence="4" id="KW-1185">Reference proteome</keyword>
<dbReference type="PROSITE" id="PS50076">
    <property type="entry name" value="DNAJ_2"/>
    <property type="match status" value="1"/>
</dbReference>
<accession>A0AB34IXA0</accession>
<keyword evidence="1" id="KW-0143">Chaperone</keyword>
<reference evidence="3 4" key="1">
    <citation type="journal article" date="2024" name="Science">
        <title>Giant polyketide synthase enzymes in the biosynthesis of giant marine polyether toxins.</title>
        <authorList>
            <person name="Fallon T.R."/>
            <person name="Shende V.V."/>
            <person name="Wierzbicki I.H."/>
            <person name="Pendleton A.L."/>
            <person name="Watervoot N.F."/>
            <person name="Auber R.P."/>
            <person name="Gonzalez D.J."/>
            <person name="Wisecaver J.H."/>
            <person name="Moore B.S."/>
        </authorList>
    </citation>
    <scope>NUCLEOTIDE SEQUENCE [LARGE SCALE GENOMIC DNA]</scope>
    <source>
        <strain evidence="3 4">12B1</strain>
    </source>
</reference>
<feature type="domain" description="J" evidence="2">
    <location>
        <begin position="195"/>
        <end position="256"/>
    </location>
</feature>
<organism evidence="3 4">
    <name type="scientific">Prymnesium parvum</name>
    <name type="common">Toxic golden alga</name>
    <dbReference type="NCBI Taxonomy" id="97485"/>
    <lineage>
        <taxon>Eukaryota</taxon>
        <taxon>Haptista</taxon>
        <taxon>Haptophyta</taxon>
        <taxon>Prymnesiophyceae</taxon>
        <taxon>Prymnesiales</taxon>
        <taxon>Prymnesiaceae</taxon>
        <taxon>Prymnesium</taxon>
    </lineage>
</organism>
<dbReference type="AlphaFoldDB" id="A0AB34IXA0"/>
<name>A0AB34IXA0_PRYPA</name>
<proteinExistence type="predicted"/>